<evidence type="ECO:0000313" key="1">
    <source>
        <dbReference type="EMBL" id="KAI3694565.1"/>
    </source>
</evidence>
<sequence>MVTGIVKIESDVFSFGMVLLEILCGRLCTIRDNNGLLISDYYKMKKLHMIIDPNLREQISSDSLLRFLSIAYGCLHEDRKQRHPIYRVVKELEEEISLINEGGNKSGLIASDDLQDWISKVSFITLVKRRTKKEVAAFLFVTKPGEEQLSSHVDEVFSLYHKYIDGKKGLTYHGLLQYYDDGHSDLDSDIVPLVSDSDDSNRRKNLIWLFEKLSLISGRLLTMDDDGDVTRDQLDLNSEILELLSKSDYEQEAALWFTSPVKPLTVRAILLYLLIAVLILSITMMLVRLRYMWFLFLILFNSVNVFLNKRKKMH</sequence>
<dbReference type="EMBL" id="CM042043">
    <property type="protein sequence ID" value="KAI3694565.1"/>
    <property type="molecule type" value="Genomic_DNA"/>
</dbReference>
<proteinExistence type="predicted"/>
<evidence type="ECO:0000313" key="2">
    <source>
        <dbReference type="Proteomes" id="UP001056120"/>
    </source>
</evidence>
<protein>
    <submittedName>
        <fullName evidence="1">Uncharacterized protein</fullName>
    </submittedName>
</protein>
<organism evidence="1 2">
    <name type="scientific">Smallanthus sonchifolius</name>
    <dbReference type="NCBI Taxonomy" id="185202"/>
    <lineage>
        <taxon>Eukaryota</taxon>
        <taxon>Viridiplantae</taxon>
        <taxon>Streptophyta</taxon>
        <taxon>Embryophyta</taxon>
        <taxon>Tracheophyta</taxon>
        <taxon>Spermatophyta</taxon>
        <taxon>Magnoliopsida</taxon>
        <taxon>eudicotyledons</taxon>
        <taxon>Gunneridae</taxon>
        <taxon>Pentapetalae</taxon>
        <taxon>asterids</taxon>
        <taxon>campanulids</taxon>
        <taxon>Asterales</taxon>
        <taxon>Asteraceae</taxon>
        <taxon>Asteroideae</taxon>
        <taxon>Heliantheae alliance</taxon>
        <taxon>Millerieae</taxon>
        <taxon>Smallanthus</taxon>
    </lineage>
</organism>
<keyword evidence="2" id="KW-1185">Reference proteome</keyword>
<accession>A0ACB8ZA48</accession>
<name>A0ACB8ZA48_9ASTR</name>
<comment type="caution">
    <text evidence="1">The sequence shown here is derived from an EMBL/GenBank/DDBJ whole genome shotgun (WGS) entry which is preliminary data.</text>
</comment>
<reference evidence="2" key="1">
    <citation type="journal article" date="2022" name="Mol. Ecol. Resour.">
        <title>The genomes of chicory, endive, great burdock and yacon provide insights into Asteraceae palaeo-polyploidization history and plant inulin production.</title>
        <authorList>
            <person name="Fan W."/>
            <person name="Wang S."/>
            <person name="Wang H."/>
            <person name="Wang A."/>
            <person name="Jiang F."/>
            <person name="Liu H."/>
            <person name="Zhao H."/>
            <person name="Xu D."/>
            <person name="Zhang Y."/>
        </authorList>
    </citation>
    <scope>NUCLEOTIDE SEQUENCE [LARGE SCALE GENOMIC DNA]</scope>
    <source>
        <strain evidence="2">cv. Yunnan</strain>
    </source>
</reference>
<gene>
    <name evidence="1" type="ORF">L1987_77532</name>
</gene>
<dbReference type="Proteomes" id="UP001056120">
    <property type="component" value="Linkage Group LG26"/>
</dbReference>
<reference evidence="1 2" key="2">
    <citation type="journal article" date="2022" name="Mol. Ecol. Resour.">
        <title>The genomes of chicory, endive, great burdock and yacon provide insights into Asteraceae paleo-polyploidization history and plant inulin production.</title>
        <authorList>
            <person name="Fan W."/>
            <person name="Wang S."/>
            <person name="Wang H."/>
            <person name="Wang A."/>
            <person name="Jiang F."/>
            <person name="Liu H."/>
            <person name="Zhao H."/>
            <person name="Xu D."/>
            <person name="Zhang Y."/>
        </authorList>
    </citation>
    <scope>NUCLEOTIDE SEQUENCE [LARGE SCALE GENOMIC DNA]</scope>
    <source>
        <strain evidence="2">cv. Yunnan</strain>
        <tissue evidence="1">Leaves</tissue>
    </source>
</reference>